<dbReference type="GO" id="GO:0005850">
    <property type="term" value="C:eukaryotic translation initiation factor 2 complex"/>
    <property type="evidence" value="ECO:0007669"/>
    <property type="project" value="TreeGrafter"/>
</dbReference>
<dbReference type="SUPFAM" id="SSF75689">
    <property type="entry name" value="Zinc-binding domain of translation initiation factor 2 beta"/>
    <property type="match status" value="1"/>
</dbReference>
<dbReference type="EMBL" id="JAEOAQ010000003">
    <property type="protein sequence ID" value="KAG5419476.1"/>
    <property type="molecule type" value="Genomic_DNA"/>
</dbReference>
<dbReference type="AlphaFoldDB" id="A0A8H7ZII0"/>
<sequence>MSDLGFDPSLKKKKKVKKPVDGASPAPESSESTPAPDSVDDLFSGMKKKKKSSKKSDNSVEKSSSPSADVDVTASLGDLTLKKKKKKSTKNLDLNDFEQQLEKAGIEDTSDQIEDESNTSKVSQTEAGLSYKELLTRFFEILRENNPELAGERSGPKFRIPPPVCQREGSKKTMFANVQEIATVLQRNPEHLIQFLFAELGTSGSIDGEKRLILKGKFQPKQMESVLRRYIIEYVTCKTCKSMNTELKRESANRLHFLSCKACGSTRSVSSIKTGFQAQIGRRKKF</sequence>
<dbReference type="Proteomes" id="UP000669133">
    <property type="component" value="Unassembled WGS sequence"/>
</dbReference>
<dbReference type="PANTHER" id="PTHR23001:SF3">
    <property type="entry name" value="EUKARYOTIC TRANSLATION INITIATION FACTOR 2 SUBUNIT 2"/>
    <property type="match status" value="1"/>
</dbReference>
<name>A0A8H7ZII0_9ASCO</name>
<dbReference type="Pfam" id="PF01873">
    <property type="entry name" value="eIF-5_eIF-2B"/>
    <property type="match status" value="1"/>
</dbReference>
<keyword evidence="2" id="KW-0396">Initiation factor</keyword>
<dbReference type="Gene3D" id="3.30.30.170">
    <property type="match status" value="1"/>
</dbReference>
<evidence type="ECO:0000313" key="6">
    <source>
        <dbReference type="EMBL" id="KAG5419476.1"/>
    </source>
</evidence>
<dbReference type="InterPro" id="IPR002735">
    <property type="entry name" value="Transl_init_fac_IF2/IF5_dom"/>
</dbReference>
<feature type="compositionally biased region" description="Acidic residues" evidence="4">
    <location>
        <begin position="108"/>
        <end position="117"/>
    </location>
</feature>
<dbReference type="GO" id="GO:0003729">
    <property type="term" value="F:mRNA binding"/>
    <property type="evidence" value="ECO:0007669"/>
    <property type="project" value="TreeGrafter"/>
</dbReference>
<organism evidence="6 7">
    <name type="scientific">Candida metapsilosis</name>
    <dbReference type="NCBI Taxonomy" id="273372"/>
    <lineage>
        <taxon>Eukaryota</taxon>
        <taxon>Fungi</taxon>
        <taxon>Dikarya</taxon>
        <taxon>Ascomycota</taxon>
        <taxon>Saccharomycotina</taxon>
        <taxon>Pichiomycetes</taxon>
        <taxon>Debaryomycetaceae</taxon>
        <taxon>Candida/Lodderomyces clade</taxon>
        <taxon>Candida</taxon>
    </lineage>
</organism>
<feature type="region of interest" description="Disordered" evidence="4">
    <location>
        <begin position="105"/>
        <end position="125"/>
    </location>
</feature>
<keyword evidence="7" id="KW-1185">Reference proteome</keyword>
<dbReference type="InterPro" id="IPR016189">
    <property type="entry name" value="Transl_init_fac_IF2/IF5_N"/>
</dbReference>
<dbReference type="RefSeq" id="XP_067548592.1">
    <property type="nucleotide sequence ID" value="XM_067692188.1"/>
</dbReference>
<dbReference type="InterPro" id="IPR016190">
    <property type="entry name" value="Transl_init_fac_IF2/IF5_Zn-bd"/>
</dbReference>
<dbReference type="GO" id="GO:0031369">
    <property type="term" value="F:translation initiation factor binding"/>
    <property type="evidence" value="ECO:0007669"/>
    <property type="project" value="TreeGrafter"/>
</dbReference>
<comment type="similarity">
    <text evidence="1">Belongs to the eIF-2-beta/eIF-5 family.</text>
</comment>
<dbReference type="OrthoDB" id="10255414at2759"/>
<gene>
    <name evidence="6" type="ORF">I9W82_003243</name>
</gene>
<evidence type="ECO:0000256" key="4">
    <source>
        <dbReference type="SAM" id="MobiDB-lite"/>
    </source>
</evidence>
<evidence type="ECO:0000313" key="7">
    <source>
        <dbReference type="Proteomes" id="UP000669133"/>
    </source>
</evidence>
<evidence type="ECO:0000259" key="5">
    <source>
        <dbReference type="SMART" id="SM00653"/>
    </source>
</evidence>
<accession>A0A8H7ZII0</accession>
<proteinExistence type="inferred from homology"/>
<feature type="domain" description="Translation initiation factor IF2/IF5" evidence="5">
    <location>
        <begin position="155"/>
        <end position="266"/>
    </location>
</feature>
<protein>
    <submittedName>
        <fullName evidence="6">SUI3</fullName>
    </submittedName>
</protein>
<evidence type="ECO:0000256" key="3">
    <source>
        <dbReference type="ARBA" id="ARBA00022917"/>
    </source>
</evidence>
<dbReference type="GO" id="GO:0003743">
    <property type="term" value="F:translation initiation factor activity"/>
    <property type="evidence" value="ECO:0007669"/>
    <property type="project" value="UniProtKB-KW"/>
</dbReference>
<reference evidence="6 7" key="1">
    <citation type="submission" date="2020-12" db="EMBL/GenBank/DDBJ databases">
        <title>Effect of drift, selection, and recombination on the evolution of hybrid genomes in Candida yeast pathogens.</title>
        <authorList>
            <person name="Mixao V."/>
            <person name="Ksiezopolska E."/>
            <person name="Saus E."/>
            <person name="Boekhout T."/>
            <person name="Gacser A."/>
            <person name="Gabaldon T."/>
        </authorList>
    </citation>
    <scope>NUCLEOTIDE SEQUENCE [LARGE SCALE GENOMIC DNA]</scope>
    <source>
        <strain evidence="6 7">BP57</strain>
    </source>
</reference>
<dbReference type="SUPFAM" id="SSF100966">
    <property type="entry name" value="Translation initiation factor 2 beta, aIF2beta, N-terminal domain"/>
    <property type="match status" value="1"/>
</dbReference>
<dbReference type="SMART" id="SM00653">
    <property type="entry name" value="eIF2B_5"/>
    <property type="match status" value="1"/>
</dbReference>
<dbReference type="GeneID" id="93651872"/>
<dbReference type="PANTHER" id="PTHR23001">
    <property type="entry name" value="EUKARYOTIC TRANSLATION INITIATION FACTOR"/>
    <property type="match status" value="1"/>
</dbReference>
<comment type="caution">
    <text evidence="6">The sequence shown here is derived from an EMBL/GenBank/DDBJ whole genome shotgun (WGS) entry which is preliminary data.</text>
</comment>
<evidence type="ECO:0000256" key="2">
    <source>
        <dbReference type="ARBA" id="ARBA00022540"/>
    </source>
</evidence>
<feature type="compositionally biased region" description="Low complexity" evidence="4">
    <location>
        <begin position="23"/>
        <end position="36"/>
    </location>
</feature>
<feature type="region of interest" description="Disordered" evidence="4">
    <location>
        <begin position="1"/>
        <end position="77"/>
    </location>
</feature>
<dbReference type="InterPro" id="IPR045196">
    <property type="entry name" value="IF2/IF5"/>
</dbReference>
<keyword evidence="3" id="KW-0648">Protein biosynthesis</keyword>
<dbReference type="GO" id="GO:0001731">
    <property type="term" value="P:formation of translation preinitiation complex"/>
    <property type="evidence" value="ECO:0007669"/>
    <property type="project" value="TreeGrafter"/>
</dbReference>
<evidence type="ECO:0000256" key="1">
    <source>
        <dbReference type="ARBA" id="ARBA00010397"/>
    </source>
</evidence>
<dbReference type="FunFam" id="3.30.30.170:FF:000001">
    <property type="entry name" value="Eukaryotic translation initiation factor 2 subunit"/>
    <property type="match status" value="1"/>
</dbReference>